<evidence type="ECO:0000313" key="3">
    <source>
        <dbReference type="Proteomes" id="UP000076842"/>
    </source>
</evidence>
<dbReference type="AlphaFoldDB" id="A0A165JK32"/>
<feature type="region of interest" description="Disordered" evidence="1">
    <location>
        <begin position="299"/>
        <end position="327"/>
    </location>
</feature>
<dbReference type="OrthoDB" id="2573559at2759"/>
<keyword evidence="3" id="KW-1185">Reference proteome</keyword>
<feature type="region of interest" description="Disordered" evidence="1">
    <location>
        <begin position="55"/>
        <end position="111"/>
    </location>
</feature>
<feature type="compositionally biased region" description="Low complexity" evidence="1">
    <location>
        <begin position="787"/>
        <end position="818"/>
    </location>
</feature>
<feature type="compositionally biased region" description="Low complexity" evidence="1">
    <location>
        <begin position="88"/>
        <end position="109"/>
    </location>
</feature>
<gene>
    <name evidence="2" type="ORF">CALCODRAFT_303663</name>
</gene>
<feature type="compositionally biased region" description="Basic and acidic residues" evidence="1">
    <location>
        <begin position="825"/>
        <end position="834"/>
    </location>
</feature>
<feature type="region of interest" description="Disordered" evidence="1">
    <location>
        <begin position="711"/>
        <end position="752"/>
    </location>
</feature>
<sequence length="886" mass="95105">MLTRAINMAEVDALPLAGVDRMTVNVVVDPLNSSYHSHASGPSDVQHHDVGVQTDLLDTPTTPLRGSPTPNLINFSPSPPRTPPPRQPTSVLTSTPPSRAATPTPTSYSLRTPTKRSAYMQLSQGRPRSKTLLTFKEDHSVQAAAVEEMHLRSFAGIPPSKLHIPRPLELMEDDQDVFVAHSTELALSLGRRVVSNPSTVESVIPTTFTRPRAASDSLAALAYAAVLQEADMLASLQDAESTNSVSGVSLSHSRSVSSGFSDSSLSTSSLTSLDTDDELETIHVPRIRRGSCEFASTESTMSEAFQVDDKAEDSVVSEPSPPKSIPALHGPLSLPYARCPSGAEGIIIEEPGNMHKVVWGLAHERRNSEPGPVPSGDTTLSAVTQDELEPSTTIMQEAVRAMPRFCGLVRSDGLAQRRAADLGIRRRTYSSPATATHSPTKATNSMPQSFLRPNAPSFYPGIPQTRRVTLDPSTFYLAPSMPLQSPIMLASEPDTYTPTEPHWHTLYDDPSNPLYPPFSTAYANPASFMPSMPAFNALSTWSVPYSAENLGLLQRLTMCAPSNLQGNTDPRTALGHGRPSSLPSQFGDKKPMVARRVTNAISRPRMVVSPPTSAPAPRPGSRLGFAHGAASRRVGEDIQIITTPATPVTPVFPCAPVNIDQNLLQANDVARAAARAWGVPDNRASTPALGTNQAGSVDWPSSFKQFWQEQQAARTQEQLTADLPESPTREHPQAHYRRPMITPPNFPTRPRSVPMLRLINRRGVAASLPTLPETNEDAVGYAPKRIPSGPGSASSEAPTWQRPQSSTRRTPSPSGRGSLTPQTKTDAEDPDKVDGWVVRLPQPSLTAKASGHGASSPVDEDVIIFQGTRAKDKGKGKAAAPASDVA</sequence>
<feature type="region of interest" description="Disordered" evidence="1">
    <location>
        <begin position="767"/>
        <end position="861"/>
    </location>
</feature>
<reference evidence="2 3" key="1">
    <citation type="journal article" date="2016" name="Mol. Biol. Evol.">
        <title>Comparative Genomics of Early-Diverging Mushroom-Forming Fungi Provides Insights into the Origins of Lignocellulose Decay Capabilities.</title>
        <authorList>
            <person name="Nagy L.G."/>
            <person name="Riley R."/>
            <person name="Tritt A."/>
            <person name="Adam C."/>
            <person name="Daum C."/>
            <person name="Floudas D."/>
            <person name="Sun H."/>
            <person name="Yadav J.S."/>
            <person name="Pangilinan J."/>
            <person name="Larsson K.H."/>
            <person name="Matsuura K."/>
            <person name="Barry K."/>
            <person name="Labutti K."/>
            <person name="Kuo R."/>
            <person name="Ohm R.A."/>
            <person name="Bhattacharya S.S."/>
            <person name="Shirouzu T."/>
            <person name="Yoshinaga Y."/>
            <person name="Martin F.M."/>
            <person name="Grigoriev I.V."/>
            <person name="Hibbett D.S."/>
        </authorList>
    </citation>
    <scope>NUCLEOTIDE SEQUENCE [LARGE SCALE GENOMIC DNA]</scope>
    <source>
        <strain evidence="2 3">HHB12733</strain>
    </source>
</reference>
<organism evidence="2 3">
    <name type="scientific">Calocera cornea HHB12733</name>
    <dbReference type="NCBI Taxonomy" id="1353952"/>
    <lineage>
        <taxon>Eukaryota</taxon>
        <taxon>Fungi</taxon>
        <taxon>Dikarya</taxon>
        <taxon>Basidiomycota</taxon>
        <taxon>Agaricomycotina</taxon>
        <taxon>Dacrymycetes</taxon>
        <taxon>Dacrymycetales</taxon>
        <taxon>Dacrymycetaceae</taxon>
        <taxon>Calocera</taxon>
    </lineage>
</organism>
<protein>
    <submittedName>
        <fullName evidence="2">Uncharacterized protein</fullName>
    </submittedName>
</protein>
<name>A0A165JK32_9BASI</name>
<evidence type="ECO:0000313" key="2">
    <source>
        <dbReference type="EMBL" id="KZT61941.1"/>
    </source>
</evidence>
<dbReference type="InParanoid" id="A0A165JK32"/>
<dbReference type="EMBL" id="KV423919">
    <property type="protein sequence ID" value="KZT61941.1"/>
    <property type="molecule type" value="Genomic_DNA"/>
</dbReference>
<dbReference type="Proteomes" id="UP000076842">
    <property type="component" value="Unassembled WGS sequence"/>
</dbReference>
<feature type="compositionally biased region" description="Low complexity" evidence="1">
    <location>
        <begin position="55"/>
        <end position="64"/>
    </location>
</feature>
<evidence type="ECO:0000256" key="1">
    <source>
        <dbReference type="SAM" id="MobiDB-lite"/>
    </source>
</evidence>
<accession>A0A165JK32</accession>
<dbReference type="STRING" id="1353952.A0A165JK32"/>
<proteinExistence type="predicted"/>
<feature type="region of interest" description="Disordered" evidence="1">
    <location>
        <begin position="429"/>
        <end position="448"/>
    </location>
</feature>
<feature type="region of interest" description="Disordered" evidence="1">
    <location>
        <begin position="567"/>
        <end position="588"/>
    </location>
</feature>
<feature type="compositionally biased region" description="Pro residues" evidence="1">
    <location>
        <begin position="77"/>
        <end position="87"/>
    </location>
</feature>